<keyword evidence="4" id="KW-1185">Reference proteome</keyword>
<dbReference type="Pfam" id="PF02120">
    <property type="entry name" value="Flg_hook"/>
    <property type="match status" value="1"/>
</dbReference>
<feature type="region of interest" description="Disordered" evidence="1">
    <location>
        <begin position="277"/>
        <end position="339"/>
    </location>
</feature>
<dbReference type="CDD" id="cd17470">
    <property type="entry name" value="T3SS_Flik_C"/>
    <property type="match status" value="1"/>
</dbReference>
<gene>
    <name evidence="3" type="ORF">AADV58_14715</name>
</gene>
<evidence type="ECO:0000259" key="2">
    <source>
        <dbReference type="Pfam" id="PF02120"/>
    </source>
</evidence>
<dbReference type="PANTHER" id="PTHR37533">
    <property type="entry name" value="FLAGELLAR HOOK-LENGTH CONTROL PROTEIN"/>
    <property type="match status" value="1"/>
</dbReference>
<organism evidence="3 4">
    <name type="scientific">Azonexus hydrophilus</name>
    <dbReference type="NCBI Taxonomy" id="418702"/>
    <lineage>
        <taxon>Bacteria</taxon>
        <taxon>Pseudomonadati</taxon>
        <taxon>Pseudomonadota</taxon>
        <taxon>Betaproteobacteria</taxon>
        <taxon>Rhodocyclales</taxon>
        <taxon>Azonexaceae</taxon>
        <taxon>Azonexus</taxon>
    </lineage>
</organism>
<dbReference type="PANTHER" id="PTHR37533:SF2">
    <property type="entry name" value="FLAGELLAR HOOK-LENGTH CONTROL PROTEIN"/>
    <property type="match status" value="1"/>
</dbReference>
<sequence>MSISVIPTAALSGNAATDNTSSALPGLDAGAIDFAALLAGQLGDFTQMLNSMSNGAALPNALDRQIGSGSKDRDAALLGANGEEAGEGSPLAALNIFEMIAQRPGNDTDVRGDRAARADTGLGKAFVPTDDKAAAGNPAMLAARAAASDALAVSSETANLAGKTESTNSLLFNPATAGERLQGTGKGEMQHHVPAPVHDPRWAQQFSERVVWLARGDVQNAQINVNPAQLGPIQINISLNGDQMTAHFAVANQEVRQAIEDAMPRLREMLSGAGINLGQSNVGSQAQQQQQAQQESSQQTGNAPRFDGEEAILSPDQATHSGTSGLPARQGRGMVDLFA</sequence>
<dbReference type="InterPro" id="IPR021136">
    <property type="entry name" value="Flagellar_hook_control-like_C"/>
</dbReference>
<evidence type="ECO:0000256" key="1">
    <source>
        <dbReference type="SAM" id="MobiDB-lite"/>
    </source>
</evidence>
<keyword evidence="3" id="KW-0282">Flagellum</keyword>
<keyword evidence="3" id="KW-0966">Cell projection</keyword>
<dbReference type="InterPro" id="IPR038610">
    <property type="entry name" value="FliK-like_C_sf"/>
</dbReference>
<name>A0ABZ2XGY7_9RHOO</name>
<proteinExistence type="predicted"/>
<evidence type="ECO:0000313" key="4">
    <source>
        <dbReference type="Proteomes" id="UP001479520"/>
    </source>
</evidence>
<dbReference type="EMBL" id="CP151406">
    <property type="protein sequence ID" value="WZJ21187.1"/>
    <property type="molecule type" value="Genomic_DNA"/>
</dbReference>
<dbReference type="InterPro" id="IPR052563">
    <property type="entry name" value="FliK"/>
</dbReference>
<feature type="domain" description="Flagellar hook-length control protein-like C-terminal" evidence="2">
    <location>
        <begin position="208"/>
        <end position="291"/>
    </location>
</feature>
<protein>
    <submittedName>
        <fullName evidence="3">Flagellar hook-length control protein FliK</fullName>
    </submittedName>
</protein>
<dbReference type="RefSeq" id="WP_341743544.1">
    <property type="nucleotide sequence ID" value="NZ_CP151406.1"/>
</dbReference>
<keyword evidence="3" id="KW-0969">Cilium</keyword>
<evidence type="ECO:0000313" key="3">
    <source>
        <dbReference type="EMBL" id="WZJ21187.1"/>
    </source>
</evidence>
<reference evidence="3 4" key="1">
    <citation type="submission" date="2024-04" db="EMBL/GenBank/DDBJ databases">
        <title>Dissimilatory iodate-reducing microorganisms contribute to the enrichment of iodine in groundwater.</title>
        <authorList>
            <person name="Jiang Z."/>
        </authorList>
    </citation>
    <scope>NUCLEOTIDE SEQUENCE [LARGE SCALE GENOMIC DNA]</scope>
    <source>
        <strain evidence="3 4">NCP973</strain>
    </source>
</reference>
<dbReference type="Gene3D" id="3.30.750.140">
    <property type="match status" value="1"/>
</dbReference>
<feature type="compositionally biased region" description="Low complexity" evidence="1">
    <location>
        <begin position="284"/>
        <end position="299"/>
    </location>
</feature>
<dbReference type="Proteomes" id="UP001479520">
    <property type="component" value="Chromosome"/>
</dbReference>
<accession>A0ABZ2XGY7</accession>